<dbReference type="FunFam" id="2.60.40.10:FF:000478">
    <property type="entry name" value="Protein tyrosine phosphatase, receptor type Q"/>
    <property type="match status" value="1"/>
</dbReference>
<reference evidence="13 14" key="1">
    <citation type="submission" date="2020-03" db="EMBL/GenBank/DDBJ databases">
        <title>Dissostichus mawsoni Genome sequencing and assembly.</title>
        <authorList>
            <person name="Park H."/>
        </authorList>
    </citation>
    <scope>NUCLEOTIDE SEQUENCE [LARGE SCALE GENOMIC DNA]</scope>
    <source>
        <strain evidence="13">DM0001</strain>
        <tissue evidence="13">Muscle</tissue>
    </source>
</reference>
<dbReference type="CDD" id="cd00063">
    <property type="entry name" value="FN3"/>
    <property type="match status" value="12"/>
</dbReference>
<dbReference type="InterPro" id="IPR036116">
    <property type="entry name" value="FN3_sf"/>
</dbReference>
<feature type="domain" description="Fibronectin type-III" evidence="12">
    <location>
        <begin position="1454"/>
        <end position="1556"/>
    </location>
</feature>
<feature type="domain" description="Fibronectin type-III" evidence="12">
    <location>
        <begin position="912"/>
        <end position="1010"/>
    </location>
</feature>
<keyword evidence="14" id="KW-1185">Reference proteome</keyword>
<name>A0A7J5YYX4_DISMA</name>
<dbReference type="PRINTS" id="PR00014">
    <property type="entry name" value="FNTYPEIII"/>
</dbReference>
<comment type="caution">
    <text evidence="13">The sequence shown here is derived from an EMBL/GenBank/DDBJ whole genome shotgun (WGS) entry which is preliminary data.</text>
</comment>
<dbReference type="SMART" id="SM00194">
    <property type="entry name" value="PTPc"/>
    <property type="match status" value="1"/>
</dbReference>
<organism evidence="13 14">
    <name type="scientific">Dissostichus mawsoni</name>
    <name type="common">Antarctic cod</name>
    <dbReference type="NCBI Taxonomy" id="36200"/>
    <lineage>
        <taxon>Eukaryota</taxon>
        <taxon>Metazoa</taxon>
        <taxon>Chordata</taxon>
        <taxon>Craniata</taxon>
        <taxon>Vertebrata</taxon>
        <taxon>Euteleostomi</taxon>
        <taxon>Actinopterygii</taxon>
        <taxon>Neopterygii</taxon>
        <taxon>Teleostei</taxon>
        <taxon>Neoteleostei</taxon>
        <taxon>Acanthomorphata</taxon>
        <taxon>Eupercaria</taxon>
        <taxon>Perciformes</taxon>
        <taxon>Notothenioidei</taxon>
        <taxon>Nototheniidae</taxon>
        <taxon>Dissostichus</taxon>
    </lineage>
</organism>
<dbReference type="PROSITE" id="PS50853">
    <property type="entry name" value="FN3"/>
    <property type="match status" value="13"/>
</dbReference>
<dbReference type="PRINTS" id="PR00700">
    <property type="entry name" value="PRTYPHPHTASE"/>
</dbReference>
<dbReference type="InterPro" id="IPR000387">
    <property type="entry name" value="Tyr_Pase_dom"/>
</dbReference>
<feature type="domain" description="Fibronectin type-III" evidence="12">
    <location>
        <begin position="1699"/>
        <end position="1819"/>
    </location>
</feature>
<dbReference type="SUPFAM" id="SSF49265">
    <property type="entry name" value="Fibronectin type III"/>
    <property type="match status" value="11"/>
</dbReference>
<dbReference type="InterPro" id="IPR013783">
    <property type="entry name" value="Ig-like_fold"/>
</dbReference>
<feature type="domain" description="Tyrosine specific protein phosphatases" evidence="11">
    <location>
        <begin position="2356"/>
        <end position="2429"/>
    </location>
</feature>
<feature type="domain" description="Fibronectin type-III" evidence="12">
    <location>
        <begin position="1561"/>
        <end position="1654"/>
    </location>
</feature>
<evidence type="ECO:0000256" key="2">
    <source>
        <dbReference type="ARBA" id="ARBA00022692"/>
    </source>
</evidence>
<feature type="domain" description="Fibronectin type-III" evidence="12">
    <location>
        <begin position="1111"/>
        <end position="1200"/>
    </location>
</feature>
<keyword evidence="6" id="KW-1133">Transmembrane helix</keyword>
<evidence type="ECO:0000256" key="7">
    <source>
        <dbReference type="ARBA" id="ARBA00023136"/>
    </source>
</evidence>
<feature type="domain" description="Fibronectin type-III" evidence="12">
    <location>
        <begin position="1205"/>
        <end position="1294"/>
    </location>
</feature>
<evidence type="ECO:0000256" key="4">
    <source>
        <dbReference type="ARBA" id="ARBA00022801"/>
    </source>
</evidence>
<dbReference type="InterPro" id="IPR016130">
    <property type="entry name" value="Tyr_Pase_AS"/>
</dbReference>
<dbReference type="PROSITE" id="PS00383">
    <property type="entry name" value="TYR_PHOSPHATASE_1"/>
    <property type="match status" value="1"/>
</dbReference>
<dbReference type="Pfam" id="PF00102">
    <property type="entry name" value="Y_phosphatase"/>
    <property type="match status" value="2"/>
</dbReference>
<evidence type="ECO:0000256" key="6">
    <source>
        <dbReference type="ARBA" id="ARBA00022989"/>
    </source>
</evidence>
<keyword evidence="4" id="KW-0378">Hydrolase</keyword>
<dbReference type="GO" id="GO:0004725">
    <property type="term" value="F:protein tyrosine phosphatase activity"/>
    <property type="evidence" value="ECO:0007669"/>
    <property type="project" value="InterPro"/>
</dbReference>
<dbReference type="GO" id="GO:0043235">
    <property type="term" value="C:receptor complex"/>
    <property type="evidence" value="ECO:0007669"/>
    <property type="project" value="TreeGrafter"/>
</dbReference>
<feature type="domain" description="Fibronectin type-III" evidence="12">
    <location>
        <begin position="166"/>
        <end position="274"/>
    </location>
</feature>
<proteinExistence type="predicted"/>
<dbReference type="InterPro" id="IPR000242">
    <property type="entry name" value="PTP_cat"/>
</dbReference>
<dbReference type="GO" id="GO:0016020">
    <property type="term" value="C:membrane"/>
    <property type="evidence" value="ECO:0007669"/>
    <property type="project" value="UniProtKB-SubCell"/>
</dbReference>
<sequence>MTWKFHRHQSLSTLSLFNSHTQPVTHFLNINSSDSGYMVKGLQPGTRFKAKVVLTTFLKHLNMTINQILSIGMETVPPVPASFSFDLLQVTEQQVELRWSDLSPLNSLNISSLETFLQYQEEEDGEDDIRNSEDRKRTQSLRIVKKIVRVPISLSSRGVTVAGPLPPHNISFGPVTVSQISVHWMLTDTQLKDGWIFVVRYVDMSSGQKRIVGMTNISKLSESACDWYSLPAGVHIITLSNLSPGSELQLRVFSTSRAQMGPSYYSRPFKTSLAPPIRVKEGVVTDSSIQLLWDQAEGQAHSYEVTCFNCHHSHKVQKVFNQSATFSTLTPGVLYHFAVRTEKDSFTDSSPVTINITAGMPQDVALSEQVVTSVFVTWRAPPGQVEGYTLVFGLRSVDRKSWIEVLVRGTRYEIRDLIPGSDYGVSIQSVLGSETSQPVLREFSTRLCALHVENMNSSSVSVSWDSAVGEFDFHRVTVVNTSVTNTLTVPREKRVAVFTGLADGCSYNVSAERVRGVTAGSAAFLTVTTVPGPPFGLEGEAVGSNGILLSWTTPFNGNNIEGYVIRYKEVCPYPDPTFTQVTKYLDIPETLLTDFTSGSTYHIEVAAISPAGIGAFSKSLYIKTAESPPGLVTNLTAFSQNHTNVLVTWFLPHRINGLITKFAVKAKHARTGQTVRTLEVNAEDIMTGALPHCNDAADILSRATPSPVEITASSSPITLSAVPPAAAWSVPISVGVDQLRPYTAYLFEVSAFTSDGEGQIASTMVRMPESGYLYENSTADTRFALTGLSPFTRYTLAVRAKVSGEVGPAAQDDVITPAEVAPSAVQDLIAEAEDSVSIVIPAQPNGPIIQYKLQVLVGVTLLQDITLTAEMNTTDLPEDETVPPDVSNNSGRRKRTAELSLITSPPTFTATVPDRTLPKGSTASGLTHSGQRIADQITNTYAQVTAASAVTEEPNTSVTMREEVMDVLSEELSYLVSDLNPFTEYTFRVTASTPVGEGPATDITEKTREQVPSSVLEVSYQNISSTSILVSWASPLNPNGRITHYTVYGLKLHSDQALNWSTNATSILITDLDKYTGYKLRVAASTAVGESSLSEEDDIFVFTLEDEPDSPPVNLTVVATSPLAATLAWSAPEQANGMIQYYEVQYENESYSELLNTSSNTATLMNLKPFSYYNVTVRAYTRYGHGNQTSESLYLLSGEDVPGSPPYDVTYESVSPSEVNVTWQPPLLQNGIITHYSLQLWNSSHYLNFTSPTNYIHITHLRKYANYRVMVQAHTRVGPGNYSSDPLNITTLEDDHANGVTSQVFDATNETTELWQNVTGTSVVINVDSESRYNASVSSWTRLGDGGVLIYISFTTTDAEPFDPPQNVTFANVTASSVTLLWHPPTEPNGLIRVPVSDLPEPASPDSALYFTLTRLIGGTNYTLWMTSSTLQGDGGVQSEPLVLFLPEDVPSDSVKNLTAQIFSSTAIIVSWDPPLEPNGRPTYLLTLQAAGIFPDPPNQGAPAVNKTIKHSTTDTVFLFTRLRKYFPYVLTVTPATRAGAAYNHTSTMYLRTDDDIPSSAPVPVSTKNQSSSSIALVWQRPLEANGEITEYTLTLFGPGAPTQLKPPTPRSSSATCFHTQLTTSLLQLLRVKAQDPTCCCSCTLMKENSSGPSTIEDLSGFRPHSSYEISVYSYTRVGHGNQFSSPVAFTTNESAPAAPRFLTISQVTPNNVTLQWAAPLSIPGLLKEYHVIAQLISTVCEPNTLTTAQPAPEDEPTSDCVHSNVTVSVNASDHIDGSLSVTLQSLAKYRYYRFKVAAVTNAGVGEYTHWKYERTLAGNPDDPPRDLKGTPTSSGLHITWNPPAVISGPTSYLVQVDGPGLNFSTVRAPGELMTVVVTELTAFTRYFVTITAFTGPSEHAASDGKAIGPIEFQTLEEDPPKNVVVSVVPELVNQVKISAKNGAGLSPPSSQVRITTGITAPAKPTQRPRAELGHGEVAMVTHRSITIRMPACFYSDDNGPITKIQVIVAESGVKDIQNLTNWKNAFFHRPDPYLTDMGFPNPPCPLGDGAQRTDAHVRGGRSVSARGPPTVRNNHTTAGTYVIGRNNDCVKENNTDHFCNGPLKPKTVYRKKEGGTYSPREAEIIETKCKLDQLIAVADLELKQEKLNRPVNKKSFLQHVEDLCANDNSKFQEEFAELPKLLQDLATTDADLPWNKSKNRFPTLNLVSGQAENKVSRFRYSVYNIICVSSNITCISISPALAQLYFTCFYHALLIKLCLDNNNRVKLLSEPGTAGSDFINASFVSGYLCPNEFIATQGPLPGTVADFWRMIWETGTRTIAMLTQCYEKGRHGHYILVRHFNYTSWPEHGVPESCSTLIKFVQAVRAHRHDNTTIVVHCSAGVGRTGVFIALDHLIQHVRDHDFVDIYGLVAELRSERMCMVQNLAQYIFLHQSTLELLNNKGNSQSIWFVSYSALEKMDSLDAMEGDVELEWEETTM</sequence>
<evidence type="ECO:0000256" key="1">
    <source>
        <dbReference type="ARBA" id="ARBA00004167"/>
    </source>
</evidence>
<evidence type="ECO:0000259" key="11">
    <source>
        <dbReference type="PROSITE" id="PS50056"/>
    </source>
</evidence>
<comment type="subcellular location">
    <subcellularLocation>
        <location evidence="1">Membrane</location>
        <topology evidence="1">Single-pass membrane protein</topology>
    </subcellularLocation>
</comment>
<dbReference type="OrthoDB" id="10253954at2759"/>
<dbReference type="Gene3D" id="3.90.190.10">
    <property type="entry name" value="Protein tyrosine phosphatase superfamily"/>
    <property type="match status" value="2"/>
</dbReference>
<accession>A0A7J5YYX4</accession>
<feature type="domain" description="Tyrosine-protein phosphatase" evidence="10">
    <location>
        <begin position="2172"/>
        <end position="2438"/>
    </location>
</feature>
<dbReference type="SMART" id="SM00060">
    <property type="entry name" value="FN3"/>
    <property type="match status" value="15"/>
</dbReference>
<feature type="domain" description="Fibronectin type-III" evidence="12">
    <location>
        <begin position="275"/>
        <end position="357"/>
    </location>
</feature>
<dbReference type="InterPro" id="IPR029021">
    <property type="entry name" value="Prot-tyrosine_phosphatase-like"/>
</dbReference>
<dbReference type="PANTHER" id="PTHR46957:SF1">
    <property type="entry name" value="PHOSPHATIDYLINOSITOL PHOSPHATASE PTPRQ"/>
    <property type="match status" value="1"/>
</dbReference>
<gene>
    <name evidence="13" type="ORF">F7725_022819</name>
</gene>
<feature type="region of interest" description="Disordered" evidence="9">
    <location>
        <begin position="906"/>
        <end position="929"/>
    </location>
</feature>
<evidence type="ECO:0000256" key="3">
    <source>
        <dbReference type="ARBA" id="ARBA00022729"/>
    </source>
</evidence>
<feature type="domain" description="Fibronectin type-III" evidence="12">
    <location>
        <begin position="533"/>
        <end position="627"/>
    </location>
</feature>
<dbReference type="SUPFAM" id="SSF52799">
    <property type="entry name" value="(Phosphotyrosine protein) phosphatases II"/>
    <property type="match status" value="1"/>
</dbReference>
<feature type="domain" description="Fibronectin type-III" evidence="12">
    <location>
        <begin position="1824"/>
        <end position="1918"/>
    </location>
</feature>
<dbReference type="InterPro" id="IPR003595">
    <property type="entry name" value="Tyr_Pase_cat"/>
</dbReference>
<evidence type="ECO:0000259" key="12">
    <source>
        <dbReference type="PROSITE" id="PS50853"/>
    </source>
</evidence>
<keyword evidence="8" id="KW-0325">Glycoprotein</keyword>
<dbReference type="PROSITE" id="PS50056">
    <property type="entry name" value="TYR_PHOSPHATASE_2"/>
    <property type="match status" value="1"/>
</dbReference>
<dbReference type="EMBL" id="JAAKFY010000007">
    <property type="protein sequence ID" value="KAF3854764.1"/>
    <property type="molecule type" value="Genomic_DNA"/>
</dbReference>
<feature type="domain" description="Fibronectin type-III" evidence="12">
    <location>
        <begin position="1011"/>
        <end position="1106"/>
    </location>
</feature>
<dbReference type="PANTHER" id="PTHR46957">
    <property type="entry name" value="CYTOKINE RECEPTOR"/>
    <property type="match status" value="1"/>
</dbReference>
<dbReference type="Pfam" id="PF00041">
    <property type="entry name" value="fn3"/>
    <property type="match status" value="11"/>
</dbReference>
<dbReference type="PROSITE" id="PS50055">
    <property type="entry name" value="TYR_PHOSPHATASE_PTP"/>
    <property type="match status" value="1"/>
</dbReference>
<keyword evidence="5" id="KW-0904">Protein phosphatase</keyword>
<dbReference type="Gene3D" id="2.60.40.10">
    <property type="entry name" value="Immunoglobulins"/>
    <property type="match status" value="14"/>
</dbReference>
<keyword evidence="2" id="KW-0812">Transmembrane</keyword>
<protein>
    <recommendedName>
        <fullName evidence="15">Protein-tyrosine-phosphatase</fullName>
    </recommendedName>
</protein>
<keyword evidence="3" id="KW-0732">Signal</keyword>
<feature type="domain" description="Fibronectin type-III" evidence="12">
    <location>
        <begin position="1364"/>
        <end position="1449"/>
    </location>
</feature>
<evidence type="ECO:0000256" key="5">
    <source>
        <dbReference type="ARBA" id="ARBA00022912"/>
    </source>
</evidence>
<evidence type="ECO:0000256" key="8">
    <source>
        <dbReference type="ARBA" id="ARBA00023180"/>
    </source>
</evidence>
<evidence type="ECO:0008006" key="15">
    <source>
        <dbReference type="Google" id="ProtNLM"/>
    </source>
</evidence>
<dbReference type="Proteomes" id="UP000518266">
    <property type="component" value="Unassembled WGS sequence"/>
</dbReference>
<evidence type="ECO:0000256" key="9">
    <source>
        <dbReference type="SAM" id="MobiDB-lite"/>
    </source>
</evidence>
<evidence type="ECO:0000313" key="13">
    <source>
        <dbReference type="EMBL" id="KAF3854764.1"/>
    </source>
</evidence>
<evidence type="ECO:0000259" key="10">
    <source>
        <dbReference type="PROSITE" id="PS50055"/>
    </source>
</evidence>
<feature type="domain" description="Fibronectin type-III" evidence="12">
    <location>
        <begin position="360"/>
        <end position="448"/>
    </location>
</feature>
<dbReference type="InterPro" id="IPR003961">
    <property type="entry name" value="FN3_dom"/>
</dbReference>
<dbReference type="InterPro" id="IPR050713">
    <property type="entry name" value="RTP_Phos/Ushers"/>
</dbReference>
<evidence type="ECO:0000313" key="14">
    <source>
        <dbReference type="Proteomes" id="UP000518266"/>
    </source>
</evidence>
<keyword evidence="7" id="KW-0472">Membrane</keyword>
<feature type="compositionally biased region" description="Polar residues" evidence="9">
    <location>
        <begin position="919"/>
        <end position="929"/>
    </location>
</feature>
<dbReference type="SMART" id="SM00404">
    <property type="entry name" value="PTPc_motif"/>
    <property type="match status" value="1"/>
</dbReference>